<accession>A0A0C2TQ05</accession>
<comment type="similarity">
    <text evidence="1">Belongs to the CCZ1 family.</text>
</comment>
<evidence type="ECO:0000313" key="4">
    <source>
        <dbReference type="EMBL" id="KIL69319.1"/>
    </source>
</evidence>
<dbReference type="HOGENOM" id="CLU_012738_0_0_1"/>
<dbReference type="OrthoDB" id="240546at2759"/>
<dbReference type="InParanoid" id="A0A0C2TQ05"/>
<name>A0A0C2TQ05_AMAMK</name>
<dbReference type="STRING" id="946122.A0A0C2TQ05"/>
<dbReference type="AlphaFoldDB" id="A0A0C2TQ05"/>
<dbReference type="PANTHER" id="PTHR13056:SF0">
    <property type="entry name" value="VACUOLAR FUSION PROTEIN CCZ1 HOMOLOG-RELATED"/>
    <property type="match status" value="1"/>
</dbReference>
<dbReference type="InterPro" id="IPR013176">
    <property type="entry name" value="Ccz1"/>
</dbReference>
<evidence type="ECO:0000256" key="1">
    <source>
        <dbReference type="ARBA" id="ARBA00005352"/>
    </source>
</evidence>
<feature type="compositionally biased region" description="Basic and acidic residues" evidence="2">
    <location>
        <begin position="113"/>
        <end position="122"/>
    </location>
</feature>
<gene>
    <name evidence="4" type="ORF">M378DRAFT_70186</name>
</gene>
<dbReference type="PANTHER" id="PTHR13056">
    <property type="entry name" value="VACUOLAR FUSION PROTEIN CCZ1 HOMOLOG-RELATED"/>
    <property type="match status" value="1"/>
</dbReference>
<reference evidence="4 5" key="1">
    <citation type="submission" date="2014-04" db="EMBL/GenBank/DDBJ databases">
        <title>Evolutionary Origins and Diversification of the Mycorrhizal Mutualists.</title>
        <authorList>
            <consortium name="DOE Joint Genome Institute"/>
            <consortium name="Mycorrhizal Genomics Consortium"/>
            <person name="Kohler A."/>
            <person name="Kuo A."/>
            <person name="Nagy L.G."/>
            <person name="Floudas D."/>
            <person name="Copeland A."/>
            <person name="Barry K.W."/>
            <person name="Cichocki N."/>
            <person name="Veneault-Fourrey C."/>
            <person name="LaButti K."/>
            <person name="Lindquist E.A."/>
            <person name="Lipzen A."/>
            <person name="Lundell T."/>
            <person name="Morin E."/>
            <person name="Murat C."/>
            <person name="Riley R."/>
            <person name="Ohm R."/>
            <person name="Sun H."/>
            <person name="Tunlid A."/>
            <person name="Henrissat B."/>
            <person name="Grigoriev I.V."/>
            <person name="Hibbett D.S."/>
            <person name="Martin F."/>
        </authorList>
    </citation>
    <scope>NUCLEOTIDE SEQUENCE [LARGE SCALE GENOMIC DNA]</scope>
    <source>
        <strain evidence="4 5">Koide BX008</strain>
    </source>
</reference>
<proteinExistence type="inferred from homology"/>
<dbReference type="GO" id="GO:0035658">
    <property type="term" value="C:Mon1-Ccz1 complex"/>
    <property type="evidence" value="ECO:0007669"/>
    <property type="project" value="InterPro"/>
</dbReference>
<organism evidence="4 5">
    <name type="scientific">Amanita muscaria (strain Koide BX008)</name>
    <dbReference type="NCBI Taxonomy" id="946122"/>
    <lineage>
        <taxon>Eukaryota</taxon>
        <taxon>Fungi</taxon>
        <taxon>Dikarya</taxon>
        <taxon>Basidiomycota</taxon>
        <taxon>Agaricomycotina</taxon>
        <taxon>Agaricomycetes</taxon>
        <taxon>Agaricomycetidae</taxon>
        <taxon>Agaricales</taxon>
        <taxon>Pluteineae</taxon>
        <taxon>Amanitaceae</taxon>
        <taxon>Amanita</taxon>
    </lineage>
</organism>
<feature type="compositionally biased region" description="Polar residues" evidence="2">
    <location>
        <begin position="378"/>
        <end position="389"/>
    </location>
</feature>
<feature type="region of interest" description="Disordered" evidence="2">
    <location>
        <begin position="106"/>
        <end position="130"/>
    </location>
</feature>
<sequence length="619" mass="68369">MTRIPPALSYLSIYNPALRPTDGAADEDEDAEALAHVLFYASKEKAVSRDRMLRQVGLAKALVNFSESFNAQVPCGSVHSQARRMITISPEPDFWIHAGIEVAKSHHLPPDIGKGKTKEKGKAASKPSDDTLPSYEYHDYSVQDDVIHSLLFRGYEQFKLTHGSFTQILSTLGQEALELQLERFFTVWAWSLDLEKLPEFGEHLGVPLHPAHRRIVNLLDSFGEDDGTISIFAQPPHIVPSSSYPCNEYPLSLLRHILTLIPRPQPISDYPSSHVLATNTLDNTAVPSRGASQPLLDLNSTGTESRKWYWPPYLTFGGKALPKPNLAAGALPDVKQEQQVEPNVSEPQVSEVDAHALEDAMSTETISATPQAPAALAQSVSDSTAQAKSDNQTATTQNDDDDNDTQNDNDQNDDNDDDTISAGRSSLRMQTIFVHLPEPTHPVLTMRRPLHYFIDDQRLIAVVPPADDVIATEASLVTKAAAFFHALDEAFEDEALQRLAKAFFNSSIDHLPSAAKILQPLDRYIISKDGLSHSNPLFSSRSPRIYETRNILNNDPEVNEVFSRGQNPQHWHVAKRGLSAATGRQSEGTGEVYLEVFRKESSLADVDNVLAGIVRKSDL</sequence>
<dbReference type="GO" id="GO:0016192">
    <property type="term" value="P:vesicle-mediated transport"/>
    <property type="evidence" value="ECO:0007669"/>
    <property type="project" value="InterPro"/>
</dbReference>
<dbReference type="Pfam" id="PF19031">
    <property type="entry name" value="Intu_longin_1"/>
    <property type="match status" value="1"/>
</dbReference>
<evidence type="ECO:0000259" key="3">
    <source>
        <dbReference type="Pfam" id="PF19031"/>
    </source>
</evidence>
<feature type="domain" description="CCZ1/INTU/HSP4 first Longin" evidence="3">
    <location>
        <begin position="28"/>
        <end position="163"/>
    </location>
</feature>
<keyword evidence="5" id="KW-1185">Reference proteome</keyword>
<dbReference type="InterPro" id="IPR043987">
    <property type="entry name" value="CCZ1/INTU/HSP4_longin_1"/>
</dbReference>
<feature type="compositionally biased region" description="Acidic residues" evidence="2">
    <location>
        <begin position="398"/>
        <end position="419"/>
    </location>
</feature>
<protein>
    <recommendedName>
        <fullName evidence="3">CCZ1/INTU/HSP4 first Longin domain-containing protein</fullName>
    </recommendedName>
</protein>
<evidence type="ECO:0000313" key="5">
    <source>
        <dbReference type="Proteomes" id="UP000054549"/>
    </source>
</evidence>
<evidence type="ECO:0000256" key="2">
    <source>
        <dbReference type="SAM" id="MobiDB-lite"/>
    </source>
</evidence>
<dbReference type="Proteomes" id="UP000054549">
    <property type="component" value="Unassembled WGS sequence"/>
</dbReference>
<dbReference type="EMBL" id="KN818226">
    <property type="protein sequence ID" value="KIL69319.1"/>
    <property type="molecule type" value="Genomic_DNA"/>
</dbReference>
<feature type="region of interest" description="Disordered" evidence="2">
    <location>
        <begin position="361"/>
        <end position="422"/>
    </location>
</feature>